<dbReference type="eggNOG" id="arCOG01681">
    <property type="taxonomic scope" value="Archaea"/>
</dbReference>
<keyword evidence="2" id="KW-1185">Reference proteome</keyword>
<dbReference type="HOGENOM" id="CLU_077964_0_1_2"/>
<accession>Q9HI98</accession>
<dbReference type="STRING" id="273075.gene:9572672"/>
<dbReference type="InterPro" id="IPR036390">
    <property type="entry name" value="WH_DNA-bd_sf"/>
</dbReference>
<protein>
    <submittedName>
        <fullName evidence="1">Transposon tn10 jemc related protein</fullName>
    </submittedName>
</protein>
<dbReference type="EnsemblBacteria" id="CAC12563">
    <property type="protein sequence ID" value="CAC12563"/>
    <property type="gene ID" value="CAC12563"/>
</dbReference>
<name>Q9HI98_THEAC</name>
<dbReference type="KEGG" id="tac:Ta1443"/>
<dbReference type="InterPro" id="IPR036388">
    <property type="entry name" value="WH-like_DNA-bd_sf"/>
</dbReference>
<dbReference type="CDD" id="cd00090">
    <property type="entry name" value="HTH_ARSR"/>
    <property type="match status" value="1"/>
</dbReference>
<dbReference type="SUPFAM" id="SSF46785">
    <property type="entry name" value="Winged helix' DNA-binding domain"/>
    <property type="match status" value="1"/>
</dbReference>
<dbReference type="AlphaFoldDB" id="Q9HI98"/>
<reference evidence="1 2" key="1">
    <citation type="journal article" date="2000" name="Nature">
        <title>The genome sequence of the thermoacidophilic scavenger Thermoplasma acidophilum.</title>
        <authorList>
            <person name="Ruepp A."/>
            <person name="Graml W."/>
            <person name="Santos-Martinez M.L."/>
            <person name="Koretke K.K."/>
            <person name="Volker C."/>
            <person name="Mewes H.W."/>
            <person name="Frishman D."/>
            <person name="Stocker S."/>
            <person name="Lupas A.N."/>
            <person name="Baumeister W."/>
        </authorList>
    </citation>
    <scope>NUCLEOTIDE SEQUENCE [LARGE SCALE GENOMIC DNA]</scope>
    <source>
        <strain evidence="2">ATCC 25905 / DSM 1728 / JCM 9062 / NBRC 15155 / AMRC-C165</strain>
    </source>
</reference>
<evidence type="ECO:0000313" key="2">
    <source>
        <dbReference type="Proteomes" id="UP000001024"/>
    </source>
</evidence>
<dbReference type="Gene3D" id="1.10.10.10">
    <property type="entry name" value="Winged helix-like DNA-binding domain superfamily/Winged helix DNA-binding domain"/>
    <property type="match status" value="1"/>
</dbReference>
<evidence type="ECO:0000313" key="1">
    <source>
        <dbReference type="EMBL" id="CAC12563.1"/>
    </source>
</evidence>
<gene>
    <name evidence="1" type="ordered locus">Ta1443</name>
</gene>
<organism evidence="1 2">
    <name type="scientific">Thermoplasma acidophilum (strain ATCC 25905 / DSM 1728 / JCM 9062 / NBRC 15155 / AMRC-C165)</name>
    <dbReference type="NCBI Taxonomy" id="273075"/>
    <lineage>
        <taxon>Archaea</taxon>
        <taxon>Methanobacteriati</taxon>
        <taxon>Thermoplasmatota</taxon>
        <taxon>Thermoplasmata</taxon>
        <taxon>Thermoplasmatales</taxon>
        <taxon>Thermoplasmataceae</taxon>
        <taxon>Thermoplasma</taxon>
    </lineage>
</organism>
<dbReference type="EMBL" id="AL445067">
    <property type="protein sequence ID" value="CAC12563.1"/>
    <property type="molecule type" value="Genomic_DNA"/>
</dbReference>
<dbReference type="PaxDb" id="273075-Ta1443"/>
<dbReference type="InParanoid" id="Q9HI98"/>
<proteinExistence type="predicted"/>
<dbReference type="DNASU" id="1456899"/>
<dbReference type="Proteomes" id="UP000001024">
    <property type="component" value="Chromosome"/>
</dbReference>
<sequence length="193" mass="21778">MNEITMQTQADQPKVSSNLAILSEARLVDSIQMGREKIYRIAPEKFEDMVDWLDSILHSKSSGGSANYGLSPVNDLNYARTCYDHLAGEMGVYLLEELLKRKWIILDDPEKPTYRLTTAGAEELTVRGVSLPPRANGKRMFAYGCKDWTVKRFHLGGFLGSSILKVLEARGYVERIEGSRILKVKIELSKFFG</sequence>
<dbReference type="InterPro" id="IPR011991">
    <property type="entry name" value="ArsR-like_HTH"/>
</dbReference>